<name>A0ABS4JAU6_9BACL</name>
<dbReference type="Proteomes" id="UP001519287">
    <property type="component" value="Unassembled WGS sequence"/>
</dbReference>
<sequence>MKEENMNKEELGKLYPITVVPYDTNWASIFENEKETIIKILGSEVALRVEHIGSTAVPNLSAKTYY</sequence>
<evidence type="ECO:0000313" key="2">
    <source>
        <dbReference type="Proteomes" id="UP001519287"/>
    </source>
</evidence>
<reference evidence="1 2" key="1">
    <citation type="submission" date="2021-03" db="EMBL/GenBank/DDBJ databases">
        <title>Genomic Encyclopedia of Type Strains, Phase IV (KMG-IV): sequencing the most valuable type-strain genomes for metagenomic binning, comparative biology and taxonomic classification.</title>
        <authorList>
            <person name="Goeker M."/>
        </authorList>
    </citation>
    <scope>NUCLEOTIDE SEQUENCE [LARGE SCALE GENOMIC DNA]</scope>
    <source>
        <strain evidence="1 2">DSM 26048</strain>
    </source>
</reference>
<comment type="caution">
    <text evidence="1">The sequence shown here is derived from an EMBL/GenBank/DDBJ whole genome shotgun (WGS) entry which is preliminary data.</text>
</comment>
<dbReference type="Pfam" id="PF04229">
    <property type="entry name" value="GrpB"/>
    <property type="match status" value="1"/>
</dbReference>
<dbReference type="InterPro" id="IPR007344">
    <property type="entry name" value="GrpB/CoaE"/>
</dbReference>
<dbReference type="InterPro" id="IPR043519">
    <property type="entry name" value="NT_sf"/>
</dbReference>
<dbReference type="Gene3D" id="3.30.460.10">
    <property type="entry name" value="Beta Polymerase, domain 2"/>
    <property type="match status" value="1"/>
</dbReference>
<protein>
    <submittedName>
        <fullName evidence="1">GrpB-like predicted nucleotidyltransferase (UPF0157 family)</fullName>
    </submittedName>
</protein>
<organism evidence="1 2">
    <name type="scientific">Paenibacillus eucommiae</name>
    <dbReference type="NCBI Taxonomy" id="1355755"/>
    <lineage>
        <taxon>Bacteria</taxon>
        <taxon>Bacillati</taxon>
        <taxon>Bacillota</taxon>
        <taxon>Bacilli</taxon>
        <taxon>Bacillales</taxon>
        <taxon>Paenibacillaceae</taxon>
        <taxon>Paenibacillus</taxon>
    </lineage>
</organism>
<dbReference type="RefSeq" id="WP_209979806.1">
    <property type="nucleotide sequence ID" value="NZ_JAGGLB010000061.1"/>
</dbReference>
<accession>A0ABS4JAU6</accession>
<evidence type="ECO:0000313" key="1">
    <source>
        <dbReference type="EMBL" id="MBP1996930.1"/>
    </source>
</evidence>
<dbReference type="SUPFAM" id="SSF81301">
    <property type="entry name" value="Nucleotidyltransferase"/>
    <property type="match status" value="1"/>
</dbReference>
<proteinExistence type="predicted"/>
<keyword evidence="2" id="KW-1185">Reference proteome</keyword>
<dbReference type="PANTHER" id="PTHR34822:SF1">
    <property type="entry name" value="GRPB FAMILY PROTEIN"/>
    <property type="match status" value="1"/>
</dbReference>
<dbReference type="EMBL" id="JAGGLB010000061">
    <property type="protein sequence ID" value="MBP1996930.1"/>
    <property type="molecule type" value="Genomic_DNA"/>
</dbReference>
<gene>
    <name evidence="1" type="ORF">J2Z66_008608</name>
</gene>
<dbReference type="PANTHER" id="PTHR34822">
    <property type="entry name" value="GRPB DOMAIN PROTEIN (AFU_ORTHOLOGUE AFUA_1G01530)"/>
    <property type="match status" value="1"/>
</dbReference>